<dbReference type="EMBL" id="CAXKWB010147825">
    <property type="protein sequence ID" value="CAL4247385.1"/>
    <property type="molecule type" value="Genomic_DNA"/>
</dbReference>
<comment type="caution">
    <text evidence="2">The sequence shown here is derived from an EMBL/GenBank/DDBJ whole genome shotgun (WGS) entry which is preliminary data.</text>
</comment>
<sequence length="134" mass="14071">TEIKEEVKDELVSVPLGPDDPMDEEDNSWEEQRGGAGGGEDQDTPSNPRSFMHTHPHLHPQPGGHPPVLPLGLFRVPPHANYSMSGGVQWEGVGQMSGGGSSSQSPDNHNSNMENSAPATSTASPGHTATSIVS</sequence>
<feature type="compositionally biased region" description="Polar residues" evidence="1">
    <location>
        <begin position="106"/>
        <end position="134"/>
    </location>
</feature>
<dbReference type="Proteomes" id="UP001497623">
    <property type="component" value="Unassembled WGS sequence"/>
</dbReference>
<feature type="non-terminal residue" evidence="2">
    <location>
        <position position="1"/>
    </location>
</feature>
<evidence type="ECO:0000256" key="1">
    <source>
        <dbReference type="SAM" id="MobiDB-lite"/>
    </source>
</evidence>
<feature type="compositionally biased region" description="Basic and acidic residues" evidence="1">
    <location>
        <begin position="1"/>
        <end position="11"/>
    </location>
</feature>
<gene>
    <name evidence="2" type="ORF">MNOR_LOCUS41298</name>
</gene>
<accession>A0AAV2SV34</accession>
<reference evidence="2 3" key="1">
    <citation type="submission" date="2024-05" db="EMBL/GenBank/DDBJ databases">
        <authorList>
            <person name="Wallberg A."/>
        </authorList>
    </citation>
    <scope>NUCLEOTIDE SEQUENCE [LARGE SCALE GENOMIC DNA]</scope>
</reference>
<proteinExistence type="predicted"/>
<keyword evidence="3" id="KW-1185">Reference proteome</keyword>
<feature type="region of interest" description="Disordered" evidence="1">
    <location>
        <begin position="1"/>
        <end position="134"/>
    </location>
</feature>
<feature type="compositionally biased region" description="Acidic residues" evidence="1">
    <location>
        <begin position="20"/>
        <end position="29"/>
    </location>
</feature>
<protein>
    <submittedName>
        <fullName evidence="2">Uncharacterized protein</fullName>
    </submittedName>
</protein>
<evidence type="ECO:0000313" key="2">
    <source>
        <dbReference type="EMBL" id="CAL4247385.1"/>
    </source>
</evidence>
<organism evidence="2 3">
    <name type="scientific">Meganyctiphanes norvegica</name>
    <name type="common">Northern krill</name>
    <name type="synonym">Thysanopoda norvegica</name>
    <dbReference type="NCBI Taxonomy" id="48144"/>
    <lineage>
        <taxon>Eukaryota</taxon>
        <taxon>Metazoa</taxon>
        <taxon>Ecdysozoa</taxon>
        <taxon>Arthropoda</taxon>
        <taxon>Crustacea</taxon>
        <taxon>Multicrustacea</taxon>
        <taxon>Malacostraca</taxon>
        <taxon>Eumalacostraca</taxon>
        <taxon>Eucarida</taxon>
        <taxon>Euphausiacea</taxon>
        <taxon>Euphausiidae</taxon>
        <taxon>Meganyctiphanes</taxon>
    </lineage>
</organism>
<name>A0AAV2SV34_MEGNR</name>
<dbReference type="AlphaFoldDB" id="A0AAV2SV34"/>
<evidence type="ECO:0000313" key="3">
    <source>
        <dbReference type="Proteomes" id="UP001497623"/>
    </source>
</evidence>